<protein>
    <submittedName>
        <fullName evidence="6">Amino acid transporter</fullName>
    </submittedName>
</protein>
<feature type="transmembrane region" description="Helical" evidence="5">
    <location>
        <begin position="533"/>
        <end position="555"/>
    </location>
</feature>
<evidence type="ECO:0000256" key="2">
    <source>
        <dbReference type="ARBA" id="ARBA00022692"/>
    </source>
</evidence>
<evidence type="ECO:0000313" key="7">
    <source>
        <dbReference type="Proteomes" id="UP000250140"/>
    </source>
</evidence>
<feature type="transmembrane region" description="Helical" evidence="5">
    <location>
        <begin position="32"/>
        <end position="54"/>
    </location>
</feature>
<feature type="transmembrane region" description="Helical" evidence="5">
    <location>
        <begin position="457"/>
        <end position="479"/>
    </location>
</feature>
<dbReference type="InterPro" id="IPR002293">
    <property type="entry name" value="AA/rel_permease1"/>
</dbReference>
<dbReference type="GO" id="GO:0016020">
    <property type="term" value="C:membrane"/>
    <property type="evidence" value="ECO:0007669"/>
    <property type="project" value="UniProtKB-SubCell"/>
</dbReference>
<dbReference type="OrthoDB" id="5982228at2759"/>
<comment type="subcellular location">
    <subcellularLocation>
        <location evidence="1">Membrane</location>
        <topology evidence="1">Multi-pass membrane protein</topology>
    </subcellularLocation>
</comment>
<feature type="transmembrane region" description="Helical" evidence="5">
    <location>
        <begin position="425"/>
        <end position="445"/>
    </location>
</feature>
<accession>A0A8E2F2K3</accession>
<keyword evidence="3 5" id="KW-1133">Transmembrane helix</keyword>
<feature type="transmembrane region" description="Helical" evidence="5">
    <location>
        <begin position="139"/>
        <end position="168"/>
    </location>
</feature>
<dbReference type="PANTHER" id="PTHR11785">
    <property type="entry name" value="AMINO ACID TRANSPORTER"/>
    <property type="match status" value="1"/>
</dbReference>
<dbReference type="AlphaFoldDB" id="A0A8E2F2K3"/>
<keyword evidence="2 5" id="KW-0812">Transmembrane</keyword>
<gene>
    <name evidence="6" type="ORF">AOQ84DRAFT_388193</name>
</gene>
<dbReference type="Proteomes" id="UP000250140">
    <property type="component" value="Unassembled WGS sequence"/>
</dbReference>
<dbReference type="Gene3D" id="1.20.1740.10">
    <property type="entry name" value="Amino acid/polyamine transporter I"/>
    <property type="match status" value="1"/>
</dbReference>
<dbReference type="PANTHER" id="PTHR11785:SF353">
    <property type="entry name" value="METHIONINE TRANSPORTER (EUROFUNG)"/>
    <property type="match status" value="1"/>
</dbReference>
<dbReference type="Pfam" id="PF13520">
    <property type="entry name" value="AA_permease_2"/>
    <property type="match status" value="1"/>
</dbReference>
<proteinExistence type="predicted"/>
<reference evidence="6 7" key="1">
    <citation type="journal article" date="2016" name="Nat. Commun.">
        <title>Ectomycorrhizal ecology is imprinted in the genome of the dominant symbiotic fungus Cenococcum geophilum.</title>
        <authorList>
            <consortium name="DOE Joint Genome Institute"/>
            <person name="Peter M."/>
            <person name="Kohler A."/>
            <person name="Ohm R.A."/>
            <person name="Kuo A."/>
            <person name="Krutzmann J."/>
            <person name="Morin E."/>
            <person name="Arend M."/>
            <person name="Barry K.W."/>
            <person name="Binder M."/>
            <person name="Choi C."/>
            <person name="Clum A."/>
            <person name="Copeland A."/>
            <person name="Grisel N."/>
            <person name="Haridas S."/>
            <person name="Kipfer T."/>
            <person name="LaButti K."/>
            <person name="Lindquist E."/>
            <person name="Lipzen A."/>
            <person name="Maire R."/>
            <person name="Meier B."/>
            <person name="Mihaltcheva S."/>
            <person name="Molinier V."/>
            <person name="Murat C."/>
            <person name="Poggeler S."/>
            <person name="Quandt C.A."/>
            <person name="Sperisen C."/>
            <person name="Tritt A."/>
            <person name="Tisserant E."/>
            <person name="Crous P.W."/>
            <person name="Henrissat B."/>
            <person name="Nehls U."/>
            <person name="Egli S."/>
            <person name="Spatafora J.W."/>
            <person name="Grigoriev I.V."/>
            <person name="Martin F.M."/>
        </authorList>
    </citation>
    <scope>NUCLEOTIDE SEQUENCE [LARGE SCALE GENOMIC DNA]</scope>
    <source>
        <strain evidence="6 7">CBS 207.34</strain>
    </source>
</reference>
<evidence type="ECO:0000256" key="3">
    <source>
        <dbReference type="ARBA" id="ARBA00022989"/>
    </source>
</evidence>
<evidence type="ECO:0000256" key="5">
    <source>
        <dbReference type="SAM" id="Phobius"/>
    </source>
</evidence>
<dbReference type="InterPro" id="IPR050598">
    <property type="entry name" value="AminoAcid_Transporter"/>
</dbReference>
<feature type="transmembrane region" description="Helical" evidence="5">
    <location>
        <begin position="500"/>
        <end position="518"/>
    </location>
</feature>
<feature type="transmembrane region" description="Helical" evidence="5">
    <location>
        <begin position="263"/>
        <end position="282"/>
    </location>
</feature>
<dbReference type="GO" id="GO:0015179">
    <property type="term" value="F:L-amino acid transmembrane transporter activity"/>
    <property type="evidence" value="ECO:0007669"/>
    <property type="project" value="TreeGrafter"/>
</dbReference>
<name>A0A8E2F2K3_9PEZI</name>
<feature type="transmembrane region" description="Helical" evidence="5">
    <location>
        <begin position="180"/>
        <end position="197"/>
    </location>
</feature>
<feature type="transmembrane region" description="Helical" evidence="5">
    <location>
        <begin position="294"/>
        <end position="314"/>
    </location>
</feature>
<feature type="transmembrane region" description="Helical" evidence="5">
    <location>
        <begin position="350"/>
        <end position="371"/>
    </location>
</feature>
<keyword evidence="4 5" id="KW-0472">Membrane</keyword>
<evidence type="ECO:0000313" key="6">
    <source>
        <dbReference type="EMBL" id="OCL09412.1"/>
    </source>
</evidence>
<dbReference type="PIRSF" id="PIRSF006060">
    <property type="entry name" value="AA_transporter"/>
    <property type="match status" value="1"/>
</dbReference>
<dbReference type="EMBL" id="KV749452">
    <property type="protein sequence ID" value="OCL09412.1"/>
    <property type="molecule type" value="Genomic_DNA"/>
</dbReference>
<keyword evidence="7" id="KW-1185">Reference proteome</keyword>
<evidence type="ECO:0000256" key="4">
    <source>
        <dbReference type="ARBA" id="ARBA00023136"/>
    </source>
</evidence>
<organism evidence="6 7">
    <name type="scientific">Glonium stellatum</name>
    <dbReference type="NCBI Taxonomy" id="574774"/>
    <lineage>
        <taxon>Eukaryota</taxon>
        <taxon>Fungi</taxon>
        <taxon>Dikarya</taxon>
        <taxon>Ascomycota</taxon>
        <taxon>Pezizomycotina</taxon>
        <taxon>Dothideomycetes</taxon>
        <taxon>Pleosporomycetidae</taxon>
        <taxon>Gloniales</taxon>
        <taxon>Gloniaceae</taxon>
        <taxon>Glonium</taxon>
    </lineage>
</organism>
<sequence length="617" mass="67878">MAAFDQAHYNQAIKDFEESHQRIDVSPTKKQLLGGFTVICLVLNRTIGSGIFTTPSKILGGTGSPAVAIMLWAFGGLVAMTGVLCWIELGLSVPVQTIPGYLTLSGNEEEKSVPRSGGEKNFLEFIYGHKDPRFGHPKFLITCVYGILFIVLGNLSGNAVAFGSYVMIAAGDSTPARGTVIAIAIGGLTLCTSLHVFSRRGGVLINNIFATAKVLMLLSMIILGFIKAGGGLKSKGVPAATENLNPNTSFQTNRHDIGSYADAFLYVFYTYSGFEQPFYVLSEVRNPRKIFPRYTIAAILIAITLFVLVNVSYYCVVPKEVYLNSENPESLDMATVFFQDLFGSIGAQRAMAGLIATSIFGNLLVMTFTAARVKQEIAKEGIIPFALFFASGSTTPWARMRARWQSQRPGLAQEAVESHLEQTPAAALGLHWFTSVFLVAVTSALNSGTAYSFLVSLYSYVIIVLLGFLVSGGLLYVKFDPRREWKTISKGNFRPWLDPLHAVIYFLAMGFFAFAAFAKPAANSPFSTKYQQYAWYLMPAVGLSSLLWGVIWWFGLKGVMRYRRKDLIVKRVPYIVQDTDPDGTNNGEWVQRAELVDHEWVANVPSRSTSMEDYELG</sequence>
<feature type="transmembrane region" description="Helical" evidence="5">
    <location>
        <begin position="66"/>
        <end position="87"/>
    </location>
</feature>
<feature type="transmembrane region" description="Helical" evidence="5">
    <location>
        <begin position="204"/>
        <end position="226"/>
    </location>
</feature>
<evidence type="ECO:0000256" key="1">
    <source>
        <dbReference type="ARBA" id="ARBA00004141"/>
    </source>
</evidence>